<comment type="caution">
    <text evidence="2">The sequence shown here is derived from an EMBL/GenBank/DDBJ whole genome shotgun (WGS) entry which is preliminary data.</text>
</comment>
<sequence length="542" mass="59808">MAKGSQAVGLKVKSKGKEAKQRRGHVAVKKLSKSSMTSALKARLKKNSGRDDIRIDEQPQLLDDAAHSVPITERGGYPVIRKKGSADPKKWVTVTGVPVSVDFNRCRWLPDDWGQGVKATLPNSRSKPNGGGGILTCFVSPEMKVYFHKEKVEEHVGRTLSDKDGFNGQVRLAKLQAQQTIQLARLQIREVNKGGTKSFIGADKDSDFFRLLSATEKKCLPSKEEFHFCVVSARRATKLEGVRDIVAVQTQLQEAGITPTWYVDAESLEDYKALGLKAIVGGKLTPSRNKALDDAAARKKICVQMSDDIAAWEYRHGERASNKTDDAMNKAHALAQRFIVTPVAAARFIVAKMRASPDKPKLGGVYMLGSCARTFAGPEFVDHHFILGDFFVVDKGSSVRFDENMKLKEDYDFTCAHLKAHGSVLRCNRMTLTVKHYSNCGGAVATRDSKGVEEQRNIAILKSKWPGCFHKHPKRKNEVVLRWKATAEESEDDDDIDEGQQNPNRTSKSKKAASASRKESKKASVPGKGRTIKPFIKSACGA</sequence>
<feature type="compositionally biased region" description="Basic residues" evidence="1">
    <location>
        <begin position="22"/>
        <end position="32"/>
    </location>
</feature>
<name>A0A812UFF3_9DINO</name>
<organism evidence="2 3">
    <name type="scientific">Symbiodinium necroappetens</name>
    <dbReference type="NCBI Taxonomy" id="1628268"/>
    <lineage>
        <taxon>Eukaryota</taxon>
        <taxon>Sar</taxon>
        <taxon>Alveolata</taxon>
        <taxon>Dinophyceae</taxon>
        <taxon>Suessiales</taxon>
        <taxon>Symbiodiniaceae</taxon>
        <taxon>Symbiodinium</taxon>
    </lineage>
</organism>
<accession>A0A812UFF3</accession>
<gene>
    <name evidence="2" type="ORF">SNEC2469_LOCUS16762</name>
</gene>
<feature type="region of interest" description="Disordered" evidence="1">
    <location>
        <begin position="488"/>
        <end position="542"/>
    </location>
</feature>
<evidence type="ECO:0000256" key="1">
    <source>
        <dbReference type="SAM" id="MobiDB-lite"/>
    </source>
</evidence>
<evidence type="ECO:0000313" key="3">
    <source>
        <dbReference type="Proteomes" id="UP000601435"/>
    </source>
</evidence>
<dbReference type="OrthoDB" id="433071at2759"/>
<dbReference type="AlphaFoldDB" id="A0A812UFF3"/>
<proteinExistence type="predicted"/>
<feature type="compositionally biased region" description="Acidic residues" evidence="1">
    <location>
        <begin position="488"/>
        <end position="498"/>
    </location>
</feature>
<evidence type="ECO:0000313" key="2">
    <source>
        <dbReference type="EMBL" id="CAE7574264.1"/>
    </source>
</evidence>
<feature type="region of interest" description="Disordered" evidence="1">
    <location>
        <begin position="1"/>
        <end position="45"/>
    </location>
</feature>
<reference evidence="2" key="1">
    <citation type="submission" date="2021-02" db="EMBL/GenBank/DDBJ databases">
        <authorList>
            <person name="Dougan E. K."/>
            <person name="Rhodes N."/>
            <person name="Thang M."/>
            <person name="Chan C."/>
        </authorList>
    </citation>
    <scope>NUCLEOTIDE SEQUENCE</scope>
</reference>
<keyword evidence="3" id="KW-1185">Reference proteome</keyword>
<dbReference type="Proteomes" id="UP000601435">
    <property type="component" value="Unassembled WGS sequence"/>
</dbReference>
<protein>
    <submittedName>
        <fullName evidence="2">Uncharacterized protein</fullName>
    </submittedName>
</protein>
<dbReference type="EMBL" id="CAJNJA010027353">
    <property type="protein sequence ID" value="CAE7574264.1"/>
    <property type="molecule type" value="Genomic_DNA"/>
</dbReference>